<comment type="subcellular location">
    <subcellularLocation>
        <location evidence="1">Cytoplasm</location>
        <location evidence="1">Cytoskeleton</location>
    </subcellularLocation>
</comment>
<feature type="compositionally biased region" description="Low complexity" evidence="9">
    <location>
        <begin position="272"/>
        <end position="281"/>
    </location>
</feature>
<dbReference type="STRING" id="858893.H6C2X1"/>
<keyword evidence="3" id="KW-0963">Cytoplasm</keyword>
<dbReference type="OMA" id="LFEMEPV"/>
<keyword evidence="5" id="KW-0243">Dynein</keyword>
<dbReference type="Proteomes" id="UP000007304">
    <property type="component" value="Unassembled WGS sequence"/>
</dbReference>
<evidence type="ECO:0000256" key="1">
    <source>
        <dbReference type="ARBA" id="ARBA00004245"/>
    </source>
</evidence>
<dbReference type="HOGENOM" id="CLU_002523_1_1_1"/>
<dbReference type="GeneID" id="20310643"/>
<evidence type="ECO:0000256" key="5">
    <source>
        <dbReference type="ARBA" id="ARBA00023017"/>
    </source>
</evidence>
<dbReference type="PROSITE" id="PS50245">
    <property type="entry name" value="CAP_GLY_2"/>
    <property type="match status" value="1"/>
</dbReference>
<keyword evidence="12" id="KW-1185">Reference proteome</keyword>
<reference evidence="11" key="1">
    <citation type="submission" date="2011-07" db="EMBL/GenBank/DDBJ databases">
        <title>The Genome Sequence of Exophiala (Wangiella) dermatitidis NIH/UT8656.</title>
        <authorList>
            <consortium name="The Broad Institute Genome Sequencing Platform"/>
            <person name="Cuomo C."/>
            <person name="Wang Z."/>
            <person name="Hunicke-Smith S."/>
            <person name="Szanislo P.J."/>
            <person name="Earl A."/>
            <person name="Young S.K."/>
            <person name="Zeng Q."/>
            <person name="Gargeya S."/>
            <person name="Fitzgerald M."/>
            <person name="Haas B."/>
            <person name="Abouelleil A."/>
            <person name="Alvarado L."/>
            <person name="Arachchi H.M."/>
            <person name="Berlin A."/>
            <person name="Brown A."/>
            <person name="Chapman S.B."/>
            <person name="Chen Z."/>
            <person name="Dunbar C."/>
            <person name="Freedman E."/>
            <person name="Gearin G."/>
            <person name="Gellesch M."/>
            <person name="Goldberg J."/>
            <person name="Griggs A."/>
            <person name="Gujja S."/>
            <person name="Heiman D."/>
            <person name="Howarth C."/>
            <person name="Larson L."/>
            <person name="Lui A."/>
            <person name="MacDonald P.J.P."/>
            <person name="Montmayeur A."/>
            <person name="Murphy C."/>
            <person name="Neiman D."/>
            <person name="Pearson M."/>
            <person name="Priest M."/>
            <person name="Roberts A."/>
            <person name="Saif S."/>
            <person name="Shea T."/>
            <person name="Shenoy N."/>
            <person name="Sisk P."/>
            <person name="Stolte C."/>
            <person name="Sykes S."/>
            <person name="Wortman J."/>
            <person name="Nusbaum C."/>
            <person name="Birren B."/>
        </authorList>
    </citation>
    <scope>NUCLEOTIDE SEQUENCE</scope>
    <source>
        <strain evidence="11">NIH/UT8656</strain>
    </source>
</reference>
<evidence type="ECO:0000256" key="7">
    <source>
        <dbReference type="ARBA" id="ARBA00023212"/>
    </source>
</evidence>
<feature type="compositionally biased region" description="Low complexity" evidence="9">
    <location>
        <begin position="142"/>
        <end position="164"/>
    </location>
</feature>
<dbReference type="PANTHER" id="PTHR18916">
    <property type="entry name" value="DYNACTIN 1-RELATED MICROTUBULE-BINDING"/>
    <property type="match status" value="1"/>
</dbReference>
<dbReference type="Pfam" id="PF12455">
    <property type="entry name" value="Dynactin"/>
    <property type="match status" value="1"/>
</dbReference>
<dbReference type="InterPro" id="IPR022157">
    <property type="entry name" value="Dynactin"/>
</dbReference>
<evidence type="ECO:0000256" key="8">
    <source>
        <dbReference type="SAM" id="Coils"/>
    </source>
</evidence>
<dbReference type="InParanoid" id="H6C2X1"/>
<dbReference type="Gene3D" id="2.30.30.190">
    <property type="entry name" value="CAP Gly-rich-like domain"/>
    <property type="match status" value="1"/>
</dbReference>
<feature type="coiled-coil region" evidence="8">
    <location>
        <begin position="979"/>
        <end position="1116"/>
    </location>
</feature>
<dbReference type="InterPro" id="IPR000938">
    <property type="entry name" value="CAP-Gly_domain"/>
</dbReference>
<feature type="compositionally biased region" description="Low complexity" evidence="9">
    <location>
        <begin position="1133"/>
        <end position="1144"/>
    </location>
</feature>
<proteinExistence type="inferred from homology"/>
<sequence length="1397" mass="155203">MADSNIKVGCTIQTQDGREGIVRYIGPLHIAAGEWLGLELPENTGKNDGSVKGQRYFQCAPGFGIFVRKESAVKIVKQSGQVTKTNGPSGVNSTAAKPRPSSGVTADVARRRQSVMSAGSSAAGGSRLSMRSPTKSPTKIVPSSTTSSASTPRTGTPATTARTSDSSTKSRLSTTGRTLMGPPTSTVRSSASTTRQSIGGGAAKSSATRPSSVYGRSSLAGSRLSVSGRVASREDEQEAAPTSTAAHRSPPIREEAPTPVAVSETAGDESPESSASVVEPPVSKPPPKEPSRTASGGAPPPAEDKSRQAQVIKALETKVRTLQKQRQEDQAKLQRVQELESQSTRYEGIIQTLQKKLKTNQQEIQELKAKYEDAESRAEKVPDKAAEHETQLELATLDKEMAEERAEMFEAELEALKLKHEELELEVEILREENRELTSVMSPEEKASAGWLQMERETERLRQALVLLRDVSQQNEADLKNEIKELQQSLDELQRTASKYEDVVAKLNRSEDTNQHLKEQLEAAEANDDMLEAMAAERDRDRNQIEMLKRQVQDLEEHIQVTDELEAFHVDEEKRLHYQLDETEAMLNEKQRQAAEQEKMIEDLEYTLTKFRDVVQGLQSDIDELRRSREISELEAHEMSSKSRAMMDLNLQLQNSATKAQLKAIDLELGKMRAEQASLHLEIVQSFVPESFDVDRRPILALLCFRRIISKARLSKTILAEKTRDRPDLVQDNPLSVFAVMEQMNFVANLCGRFVQHMSSCSTANYMKYGGALPDLEPIEQTMNGWIEALRRDELAHDGPEHLQRMAGILVDLAEKLIPESYETKTAQLLSSISMVETYTENVASQAQLLDKTTQGILGVPREEDEVARSLEKRFEQLGIKARTVKYISGKISHTLEDLQARSMCMGEATWSAFAEAEACAENLSRLTQRVGNTVLETLNKVERKESVTYSELMETITKAAEEFQQEHNLHSGGPVDFFEATTKQLQVLQAKVDDLNSKSADLASAVEFEKLPAPWTVRAKEVKAQKVLSQDLQEELARLKSKIQEQSIRIGEKDKQLEEQQVKVELLESRAKETKVRDDSVKAMKEEIEKLREENATATENLRRLQTEYQTMLETQAHERSQLEASKQRSLSDGPPGSVSGGVVDESAMLVRAKAEMDLLKVEIASLQASVRFLKYENHRLRIPVGEISKTAVEHAWLDPSYLKANPTTGADGDKAAAAERLRQESKDMFAELIELAKVSRPIRLRSGVDLVHVDHKQNKDAATVDDGAAEKNKGQHKAPSSAWRAGTGPDTTLYKVLRCREELERWNEAKDDLVRRARLMVRSATSAQAQPGIGLGLWRHKEAKSLDNKMGLPLGFQSNEKDEKKLANAYNHVGSKIGEFDPSTVTVTADGIRVV</sequence>
<name>H6C2X1_EXODN</name>
<dbReference type="SUPFAM" id="SSF74924">
    <property type="entry name" value="Cap-Gly domain"/>
    <property type="match status" value="1"/>
</dbReference>
<evidence type="ECO:0000256" key="6">
    <source>
        <dbReference type="ARBA" id="ARBA00023054"/>
    </source>
</evidence>
<dbReference type="Pfam" id="PF01302">
    <property type="entry name" value="CAP_GLY"/>
    <property type="match status" value="1"/>
</dbReference>
<evidence type="ECO:0000256" key="9">
    <source>
        <dbReference type="SAM" id="MobiDB-lite"/>
    </source>
</evidence>
<evidence type="ECO:0000256" key="3">
    <source>
        <dbReference type="ARBA" id="ARBA00022490"/>
    </source>
</evidence>
<dbReference type="VEuPathDB" id="FungiDB:HMPREF1120_06004"/>
<dbReference type="EMBL" id="JH226134">
    <property type="protein sequence ID" value="EHY57986.1"/>
    <property type="molecule type" value="Genomic_DNA"/>
</dbReference>
<dbReference type="eggNOG" id="KOG0971">
    <property type="taxonomic scope" value="Eukaryota"/>
</dbReference>
<feature type="region of interest" description="Disordered" evidence="9">
    <location>
        <begin position="1261"/>
        <end position="1289"/>
    </location>
</feature>
<protein>
    <submittedName>
        <fullName evidence="11">Dynactin 1</fullName>
    </submittedName>
</protein>
<organism evidence="11 12">
    <name type="scientific">Exophiala dermatitidis (strain ATCC 34100 / CBS 525.76 / NIH/UT8656)</name>
    <name type="common">Black yeast</name>
    <name type="synonym">Wangiella dermatitidis</name>
    <dbReference type="NCBI Taxonomy" id="858893"/>
    <lineage>
        <taxon>Eukaryota</taxon>
        <taxon>Fungi</taxon>
        <taxon>Dikarya</taxon>
        <taxon>Ascomycota</taxon>
        <taxon>Pezizomycotina</taxon>
        <taxon>Eurotiomycetes</taxon>
        <taxon>Chaetothyriomycetidae</taxon>
        <taxon>Chaetothyriales</taxon>
        <taxon>Herpotrichiellaceae</taxon>
        <taxon>Exophiala</taxon>
    </lineage>
</organism>
<dbReference type="GO" id="GO:0030286">
    <property type="term" value="C:dynein complex"/>
    <property type="evidence" value="ECO:0007669"/>
    <property type="project" value="UniProtKB-KW"/>
</dbReference>
<keyword evidence="7" id="KW-0206">Cytoskeleton</keyword>
<dbReference type="OrthoDB" id="2130750at2759"/>
<feature type="domain" description="CAP-Gly" evidence="10">
    <location>
        <begin position="26"/>
        <end position="68"/>
    </location>
</feature>
<dbReference type="GO" id="GO:0005874">
    <property type="term" value="C:microtubule"/>
    <property type="evidence" value="ECO:0007669"/>
    <property type="project" value="UniProtKB-KW"/>
</dbReference>
<dbReference type="SMART" id="SM01052">
    <property type="entry name" value="CAP_GLY"/>
    <property type="match status" value="1"/>
</dbReference>
<evidence type="ECO:0000256" key="2">
    <source>
        <dbReference type="ARBA" id="ARBA00011010"/>
    </source>
</evidence>
<feature type="compositionally biased region" description="Polar residues" evidence="9">
    <location>
        <begin position="205"/>
        <end position="215"/>
    </location>
</feature>
<dbReference type="RefSeq" id="XP_009158447.1">
    <property type="nucleotide sequence ID" value="XM_009160199.1"/>
</dbReference>
<dbReference type="InterPro" id="IPR036859">
    <property type="entry name" value="CAP-Gly_dom_sf"/>
</dbReference>
<keyword evidence="6 8" id="KW-0175">Coiled coil</keyword>
<gene>
    <name evidence="11" type="ORF">HMPREF1120_06004</name>
</gene>
<feature type="compositionally biased region" description="Polar residues" evidence="9">
    <location>
        <begin position="165"/>
        <end position="177"/>
    </location>
</feature>
<feature type="compositionally biased region" description="Low complexity" evidence="9">
    <location>
        <begin position="117"/>
        <end position="126"/>
    </location>
</feature>
<dbReference type="PROSITE" id="PS00845">
    <property type="entry name" value="CAP_GLY_1"/>
    <property type="match status" value="1"/>
</dbReference>
<feature type="region of interest" description="Disordered" evidence="9">
    <location>
        <begin position="82"/>
        <end position="309"/>
    </location>
</feature>
<accession>H6C2X1</accession>
<keyword evidence="4" id="KW-0493">Microtubule</keyword>
<feature type="compositionally biased region" description="Low complexity" evidence="9">
    <location>
        <begin position="184"/>
        <end position="197"/>
    </location>
</feature>
<feature type="region of interest" description="Disordered" evidence="9">
    <location>
        <begin position="1118"/>
        <end position="1144"/>
    </location>
</feature>
<evidence type="ECO:0000313" key="11">
    <source>
        <dbReference type="EMBL" id="EHY57986.1"/>
    </source>
</evidence>
<evidence type="ECO:0000256" key="4">
    <source>
        <dbReference type="ARBA" id="ARBA00022701"/>
    </source>
</evidence>
<feature type="compositionally biased region" description="Polar residues" evidence="9">
    <location>
        <begin position="82"/>
        <end position="95"/>
    </location>
</feature>
<comment type="similarity">
    <text evidence="2">Belongs to the dynactin 150 kDa subunit family.</text>
</comment>
<evidence type="ECO:0000313" key="12">
    <source>
        <dbReference type="Proteomes" id="UP000007304"/>
    </source>
</evidence>
<evidence type="ECO:0000259" key="10">
    <source>
        <dbReference type="PROSITE" id="PS50245"/>
    </source>
</evidence>